<keyword evidence="2" id="KW-1185">Reference proteome</keyword>
<dbReference type="InterPro" id="IPR025447">
    <property type="entry name" value="DUF4192"/>
</dbReference>
<gene>
    <name evidence="1" type="ORF">SAMN05421505_103169</name>
</gene>
<organism evidence="1 2">
    <name type="scientific">Sinosporangium album</name>
    <dbReference type="NCBI Taxonomy" id="504805"/>
    <lineage>
        <taxon>Bacteria</taxon>
        <taxon>Bacillati</taxon>
        <taxon>Actinomycetota</taxon>
        <taxon>Actinomycetes</taxon>
        <taxon>Streptosporangiales</taxon>
        <taxon>Streptosporangiaceae</taxon>
        <taxon>Sinosporangium</taxon>
    </lineage>
</organism>
<name>A0A1G7T9A7_9ACTN</name>
<evidence type="ECO:0008006" key="3">
    <source>
        <dbReference type="Google" id="ProtNLM"/>
    </source>
</evidence>
<dbReference type="AlphaFoldDB" id="A0A1G7T9A7"/>
<dbReference type="Pfam" id="PF13830">
    <property type="entry name" value="DUF4192"/>
    <property type="match status" value="1"/>
</dbReference>
<evidence type="ECO:0000313" key="1">
    <source>
        <dbReference type="EMBL" id="SDG31903.1"/>
    </source>
</evidence>
<reference evidence="1 2" key="1">
    <citation type="submission" date="2016-10" db="EMBL/GenBank/DDBJ databases">
        <authorList>
            <person name="de Groot N.N."/>
        </authorList>
    </citation>
    <scope>NUCLEOTIDE SEQUENCE [LARGE SCALE GENOMIC DNA]</scope>
    <source>
        <strain evidence="1 2">CPCC 201354</strain>
    </source>
</reference>
<accession>A0A1G7T9A7</accession>
<dbReference type="EMBL" id="FNCN01000003">
    <property type="protein sequence ID" value="SDG31903.1"/>
    <property type="molecule type" value="Genomic_DNA"/>
</dbReference>
<protein>
    <recommendedName>
        <fullName evidence="3">DUF4192 domain-containing protein</fullName>
    </recommendedName>
</protein>
<proteinExistence type="predicted"/>
<dbReference type="STRING" id="504805.SAMN05421505_103169"/>
<dbReference type="Proteomes" id="UP000198923">
    <property type="component" value="Unassembled WGS sequence"/>
</dbReference>
<sequence>MGAACLPTMTTTTAAPRLLLSSPTDVLVAVPYLVGFHPAESLVVIGLTGTPPQTHLCLTTRWDLPLPPDGLGALLPLLEREGISQVIVVGYGPGALVTPAVDAMRELARTAGIAVCDALRTEGRRYWSYICETAECCPVDGTPFDPTVSSVAAHATVGGLVALPDRATLERSITGEIDPVARAAMRETTASITAELRGRLATHPRPDEFAAEFVAVGLARVRSAIGSAGSGTPLDDEEAARLGLDLAVIRLRDEAWTLIDDDTEQAHLTLWKDLTRRLEPAFVPPAASLLAMTAWRRGDCAMAGIALEHALRIDPDYSMANLLMHALCQMLPPTVLRDRMPRPEDLDKEMGAPRFSWLLPVVELTDPARLAFRPGGET</sequence>
<evidence type="ECO:0000313" key="2">
    <source>
        <dbReference type="Proteomes" id="UP000198923"/>
    </source>
</evidence>